<evidence type="ECO:0000259" key="2">
    <source>
        <dbReference type="Pfam" id="PF23325"/>
    </source>
</evidence>
<dbReference type="PANTHER" id="PTHR10663:SF388">
    <property type="entry name" value="GOLGI-SPECIFIC BREFELDIN A-RESISTANCE GUANINE NUCLEOTIDE EXCHANGE FACTOR 1"/>
    <property type="match status" value="1"/>
</dbReference>
<dbReference type="InterPro" id="IPR056604">
    <property type="entry name" value="GBF1-like_TPR"/>
</dbReference>
<sequence>FYVLVLLHTIEHRRNGTCCSPFSPRRLGLKRLQKSRFKCSVSWLLASCLLESSPRTLHLLLLFSNTQEPFEKPTNKCVYNSNKQKHRKTDGQVVQRALEAVGMIQNAQEMIPGMLAKTQSDPSRPWASFWMPVLLAYGQQCINGNREVRQQALGHLQRSLMAPEILSNGKVDLTIIFERVLFPVLEDLLKPQVFRRDPEGMGETRLRASGLLCKIFLHYLVQLSLQGMPRMTELWLQILGLLDRFMHSGRRDQMVSVQNFSNSCLINNNAHYIYICMYYEAVPENLKNVLLVMHASGFLIPPHENPSAEESHLWTATFERIDPVLNTLKTDLFPPPATSSNVPSASPRASDAAAPDPPLPSPSQNLHPPNSELPVAQSPPDGNLS</sequence>
<evidence type="ECO:0000313" key="3">
    <source>
        <dbReference type="EMBL" id="KNZ57810.1"/>
    </source>
</evidence>
<feature type="domain" description="GBF1-like tetratricopeptide repeats" evidence="2">
    <location>
        <begin position="126"/>
        <end position="273"/>
    </location>
</feature>
<evidence type="ECO:0000256" key="1">
    <source>
        <dbReference type="SAM" id="MobiDB-lite"/>
    </source>
</evidence>
<feature type="region of interest" description="Disordered" evidence="1">
    <location>
        <begin position="329"/>
        <end position="385"/>
    </location>
</feature>
<dbReference type="EMBL" id="LAVV01006912">
    <property type="protein sequence ID" value="KNZ57810.1"/>
    <property type="molecule type" value="Genomic_DNA"/>
</dbReference>
<name>A0A0L6VCE4_9BASI</name>
<dbReference type="AlphaFoldDB" id="A0A0L6VCE4"/>
<evidence type="ECO:0000313" key="4">
    <source>
        <dbReference type="Proteomes" id="UP000037035"/>
    </source>
</evidence>
<gene>
    <name evidence="3" type="ORF">VP01_2067g1</name>
</gene>
<organism evidence="3 4">
    <name type="scientific">Puccinia sorghi</name>
    <dbReference type="NCBI Taxonomy" id="27349"/>
    <lineage>
        <taxon>Eukaryota</taxon>
        <taxon>Fungi</taxon>
        <taxon>Dikarya</taxon>
        <taxon>Basidiomycota</taxon>
        <taxon>Pucciniomycotina</taxon>
        <taxon>Pucciniomycetes</taxon>
        <taxon>Pucciniales</taxon>
        <taxon>Pucciniaceae</taxon>
        <taxon>Puccinia</taxon>
    </lineage>
</organism>
<dbReference type="Pfam" id="PF23325">
    <property type="entry name" value="TPR_28"/>
    <property type="match status" value="2"/>
</dbReference>
<accession>A0A0L6VCE4</accession>
<proteinExistence type="predicted"/>
<dbReference type="STRING" id="27349.A0A0L6VCE4"/>
<protein>
    <recommendedName>
        <fullName evidence="2">GBF1-like tetratricopeptide repeats domain-containing protein</fullName>
    </recommendedName>
</protein>
<feature type="compositionally biased region" description="Low complexity" evidence="1">
    <location>
        <begin position="343"/>
        <end position="354"/>
    </location>
</feature>
<dbReference type="PANTHER" id="PTHR10663">
    <property type="entry name" value="GUANYL-NUCLEOTIDE EXCHANGE FACTOR"/>
    <property type="match status" value="1"/>
</dbReference>
<feature type="non-terminal residue" evidence="3">
    <location>
        <position position="1"/>
    </location>
</feature>
<keyword evidence="4" id="KW-1185">Reference proteome</keyword>
<dbReference type="VEuPathDB" id="FungiDB:VP01_2067g1"/>
<comment type="caution">
    <text evidence="3">The sequence shown here is derived from an EMBL/GenBank/DDBJ whole genome shotgun (WGS) entry which is preliminary data.</text>
</comment>
<reference evidence="3 4" key="1">
    <citation type="submission" date="2015-08" db="EMBL/GenBank/DDBJ databases">
        <title>Next Generation Sequencing and Analysis of the Genome of Puccinia sorghi L Schw, the Causal Agent of Maize Common Rust.</title>
        <authorList>
            <person name="Rochi L."/>
            <person name="Burguener G."/>
            <person name="Darino M."/>
            <person name="Turjanski A."/>
            <person name="Kreff E."/>
            <person name="Dieguez M.J."/>
            <person name="Sacco F."/>
        </authorList>
    </citation>
    <scope>NUCLEOTIDE SEQUENCE [LARGE SCALE GENOMIC DNA]</scope>
    <source>
        <strain evidence="3 4">RO10H11247</strain>
    </source>
</reference>
<dbReference type="Proteomes" id="UP000037035">
    <property type="component" value="Unassembled WGS sequence"/>
</dbReference>
<dbReference type="OrthoDB" id="10258608at2759"/>
<feature type="domain" description="GBF1-like tetratricopeptide repeats" evidence="2">
    <location>
        <begin position="280"/>
        <end position="329"/>
    </location>
</feature>